<dbReference type="AlphaFoldDB" id="A1SBD5"/>
<dbReference type="HOGENOM" id="CLU_109681_2_0_6"/>
<dbReference type="RefSeq" id="WP_011761595.1">
    <property type="nucleotide sequence ID" value="NC_008700.1"/>
</dbReference>
<dbReference type="Proteomes" id="UP000009175">
    <property type="component" value="Chromosome"/>
</dbReference>
<dbReference type="EMBL" id="CP000507">
    <property type="protein sequence ID" value="ABM01692.1"/>
    <property type="molecule type" value="Genomic_DNA"/>
</dbReference>
<accession>A1SBD5</accession>
<dbReference type="KEGG" id="saz:Sama_3489"/>
<dbReference type="OrthoDB" id="9785445at2"/>
<evidence type="ECO:0000313" key="2">
    <source>
        <dbReference type="Proteomes" id="UP000009175"/>
    </source>
</evidence>
<gene>
    <name evidence="1" type="ordered locus">Sama_3489</name>
</gene>
<proteinExistence type="predicted"/>
<dbReference type="STRING" id="326297.Sama_3489"/>
<sequence>MNSQKFSARPLLMLLLAFILPVALAKLVLSQHWYNEGVTNQGQLFSEETSYQSLGATNPAPQRWQILYLMPQTCDQMCKDRLYVIHQSHTALGAERSRVTPLVLVSDTSDIKALDGSDLPTASMPQALDPLLASQEFILVDPMGTLVMRYPSVRGQEANISQGKAMLADLRKLLKLSRVG</sequence>
<organism evidence="1 2">
    <name type="scientific">Shewanella amazonensis (strain ATCC BAA-1098 / SB2B)</name>
    <dbReference type="NCBI Taxonomy" id="326297"/>
    <lineage>
        <taxon>Bacteria</taxon>
        <taxon>Pseudomonadati</taxon>
        <taxon>Pseudomonadota</taxon>
        <taxon>Gammaproteobacteria</taxon>
        <taxon>Alteromonadales</taxon>
        <taxon>Shewanellaceae</taxon>
        <taxon>Shewanella</taxon>
    </lineage>
</organism>
<evidence type="ECO:0008006" key="3">
    <source>
        <dbReference type="Google" id="ProtNLM"/>
    </source>
</evidence>
<name>A1SBD5_SHEAM</name>
<dbReference type="eggNOG" id="COG1999">
    <property type="taxonomic scope" value="Bacteria"/>
</dbReference>
<evidence type="ECO:0000313" key="1">
    <source>
        <dbReference type="EMBL" id="ABM01692.1"/>
    </source>
</evidence>
<keyword evidence="2" id="KW-1185">Reference proteome</keyword>
<protein>
    <recommendedName>
        <fullName evidence="3">Transmembrane cytochrome oxidase associated protein</fullName>
    </recommendedName>
</protein>
<reference evidence="1 2" key="1">
    <citation type="submission" date="2006-12" db="EMBL/GenBank/DDBJ databases">
        <title>Complete sequence of Shewanella amazonensis SB2B.</title>
        <authorList>
            <consortium name="US DOE Joint Genome Institute"/>
            <person name="Copeland A."/>
            <person name="Lucas S."/>
            <person name="Lapidus A."/>
            <person name="Barry K."/>
            <person name="Detter J.C."/>
            <person name="Glavina del Rio T."/>
            <person name="Hammon N."/>
            <person name="Israni S."/>
            <person name="Dalin E."/>
            <person name="Tice H."/>
            <person name="Pitluck S."/>
            <person name="Munk A.C."/>
            <person name="Brettin T."/>
            <person name="Bruce D."/>
            <person name="Han C."/>
            <person name="Tapia R."/>
            <person name="Gilna P."/>
            <person name="Schmutz J."/>
            <person name="Larimer F."/>
            <person name="Land M."/>
            <person name="Hauser L."/>
            <person name="Kyrpides N."/>
            <person name="Mikhailova N."/>
            <person name="Fredrickson J."/>
            <person name="Richardson P."/>
        </authorList>
    </citation>
    <scope>NUCLEOTIDE SEQUENCE [LARGE SCALE GENOMIC DNA]</scope>
    <source>
        <strain evidence="2">ATCC BAA-1098 / SB2B</strain>
    </source>
</reference>